<proteinExistence type="predicted"/>
<reference evidence="1" key="1">
    <citation type="submission" date="2024-06" db="EMBL/GenBank/DDBJ databases">
        <title>Complete Genome Sequence of mouse commensal type strain Neisseria musculi.</title>
        <authorList>
            <person name="Thapa E."/>
            <person name="Aluvathingal J."/>
            <person name="Nadendla S."/>
            <person name="Mehta A."/>
            <person name="Tettelin H."/>
            <person name="Weyand N.J."/>
        </authorList>
    </citation>
    <scope>NUCLEOTIDE SEQUENCE</scope>
    <source>
        <strain evidence="1">NW831</strain>
    </source>
</reference>
<dbReference type="Proteomes" id="UP000516412">
    <property type="component" value="Chromosome"/>
</dbReference>
<organism evidence="1 2">
    <name type="scientific">Neisseria musculi</name>
    <dbReference type="NCBI Taxonomy" id="1815583"/>
    <lineage>
        <taxon>Bacteria</taxon>
        <taxon>Pseudomonadati</taxon>
        <taxon>Pseudomonadota</taxon>
        <taxon>Betaproteobacteria</taxon>
        <taxon>Neisseriales</taxon>
        <taxon>Neisseriaceae</taxon>
        <taxon>Neisseria</taxon>
    </lineage>
</organism>
<dbReference type="AlphaFoldDB" id="A0A7H1MCM1"/>
<evidence type="ECO:0000313" key="2">
    <source>
        <dbReference type="Proteomes" id="UP000516412"/>
    </source>
</evidence>
<accession>A0A7H1MCM1</accession>
<evidence type="ECO:0000313" key="1">
    <source>
        <dbReference type="EMBL" id="QNT59386.1"/>
    </source>
</evidence>
<keyword evidence="2" id="KW-1185">Reference proteome</keyword>
<dbReference type="KEGG" id="nmus:H7A79_0666"/>
<dbReference type="EMBL" id="CP060414">
    <property type="protein sequence ID" value="QNT59386.1"/>
    <property type="molecule type" value="Genomic_DNA"/>
</dbReference>
<name>A0A7H1MCM1_9NEIS</name>
<sequence>MQARLEKCEAYAGKALFSTATAPAQAVSGESGCLYQSTH</sequence>
<gene>
    <name evidence="1" type="ORF">H7A79_0666</name>
</gene>
<protein>
    <submittedName>
        <fullName evidence="1">Uncharacterized protein</fullName>
    </submittedName>
</protein>